<name>A0AAV4PYV1_CAEEX</name>
<dbReference type="AlphaFoldDB" id="A0AAV4PYV1"/>
<protein>
    <submittedName>
        <fullName evidence="1">Uncharacterized protein</fullName>
    </submittedName>
</protein>
<keyword evidence="2" id="KW-1185">Reference proteome</keyword>
<evidence type="ECO:0000313" key="1">
    <source>
        <dbReference type="EMBL" id="GIY01061.1"/>
    </source>
</evidence>
<proteinExistence type="predicted"/>
<reference evidence="1 2" key="1">
    <citation type="submission" date="2021-06" db="EMBL/GenBank/DDBJ databases">
        <title>Caerostris extrusa draft genome.</title>
        <authorList>
            <person name="Kono N."/>
            <person name="Arakawa K."/>
        </authorList>
    </citation>
    <scope>NUCLEOTIDE SEQUENCE [LARGE SCALE GENOMIC DNA]</scope>
</reference>
<organism evidence="1 2">
    <name type="scientific">Caerostris extrusa</name>
    <name type="common">Bark spider</name>
    <name type="synonym">Caerostris bankana</name>
    <dbReference type="NCBI Taxonomy" id="172846"/>
    <lineage>
        <taxon>Eukaryota</taxon>
        <taxon>Metazoa</taxon>
        <taxon>Ecdysozoa</taxon>
        <taxon>Arthropoda</taxon>
        <taxon>Chelicerata</taxon>
        <taxon>Arachnida</taxon>
        <taxon>Araneae</taxon>
        <taxon>Araneomorphae</taxon>
        <taxon>Entelegynae</taxon>
        <taxon>Araneoidea</taxon>
        <taxon>Araneidae</taxon>
        <taxon>Caerostris</taxon>
    </lineage>
</organism>
<sequence>MPQGRDRKKIVGVKAYKLKRLATDEEEKVQLQKVREEVLCCIESSITSPKEGCDEGKLVSSEFSTSSWPLAVIRFYEERLLCG</sequence>
<comment type="caution">
    <text evidence="1">The sequence shown here is derived from an EMBL/GenBank/DDBJ whole genome shotgun (WGS) entry which is preliminary data.</text>
</comment>
<evidence type="ECO:0000313" key="2">
    <source>
        <dbReference type="Proteomes" id="UP001054945"/>
    </source>
</evidence>
<gene>
    <name evidence="1" type="ORF">CEXT_713451</name>
</gene>
<dbReference type="EMBL" id="BPLR01005255">
    <property type="protein sequence ID" value="GIY01061.1"/>
    <property type="molecule type" value="Genomic_DNA"/>
</dbReference>
<dbReference type="Proteomes" id="UP001054945">
    <property type="component" value="Unassembled WGS sequence"/>
</dbReference>
<accession>A0AAV4PYV1</accession>